<sequence>MDSAPLHIAIYPWFSMGHLNSYLHLSNKLAKEATKSISLSPKEHKPRYNISTSTNTL</sequence>
<feature type="region of interest" description="Disordered" evidence="1">
    <location>
        <begin position="36"/>
        <end position="57"/>
    </location>
</feature>
<dbReference type="AlphaFoldDB" id="A0A6A4PBP0"/>
<evidence type="ECO:0000256" key="1">
    <source>
        <dbReference type="SAM" id="MobiDB-lite"/>
    </source>
</evidence>
<dbReference type="OrthoDB" id="5835829at2759"/>
<gene>
    <name evidence="2" type="ORF">Lalb_Chr15g0081271</name>
</gene>
<reference evidence="3" key="1">
    <citation type="journal article" date="2020" name="Nat. Commun.">
        <title>Genome sequence of the cluster root forming white lupin.</title>
        <authorList>
            <person name="Hufnagel B."/>
            <person name="Marques A."/>
            <person name="Soriano A."/>
            <person name="Marques L."/>
            <person name="Divol F."/>
            <person name="Doumas P."/>
            <person name="Sallet E."/>
            <person name="Mancinotti D."/>
            <person name="Carrere S."/>
            <person name="Marande W."/>
            <person name="Arribat S."/>
            <person name="Keller J."/>
            <person name="Huneau C."/>
            <person name="Blein T."/>
            <person name="Aime D."/>
            <person name="Laguerre M."/>
            <person name="Taylor J."/>
            <person name="Schubert V."/>
            <person name="Nelson M."/>
            <person name="Geu-Flores F."/>
            <person name="Crespi M."/>
            <person name="Gallardo-Guerrero K."/>
            <person name="Delaux P.-M."/>
            <person name="Salse J."/>
            <person name="Berges H."/>
            <person name="Guyot R."/>
            <person name="Gouzy J."/>
            <person name="Peret B."/>
        </authorList>
    </citation>
    <scope>NUCLEOTIDE SEQUENCE [LARGE SCALE GENOMIC DNA]</scope>
    <source>
        <strain evidence="3">cv. Amiga</strain>
    </source>
</reference>
<protein>
    <submittedName>
        <fullName evidence="2">Putative anthocyanidin 3-O-glucoside 2'''-O-xylosyltransferase</fullName>
    </submittedName>
</protein>
<keyword evidence="3" id="KW-1185">Reference proteome</keyword>
<organism evidence="2 3">
    <name type="scientific">Lupinus albus</name>
    <name type="common">White lupine</name>
    <name type="synonym">Lupinus termis</name>
    <dbReference type="NCBI Taxonomy" id="3870"/>
    <lineage>
        <taxon>Eukaryota</taxon>
        <taxon>Viridiplantae</taxon>
        <taxon>Streptophyta</taxon>
        <taxon>Embryophyta</taxon>
        <taxon>Tracheophyta</taxon>
        <taxon>Spermatophyta</taxon>
        <taxon>Magnoliopsida</taxon>
        <taxon>eudicotyledons</taxon>
        <taxon>Gunneridae</taxon>
        <taxon>Pentapetalae</taxon>
        <taxon>rosids</taxon>
        <taxon>fabids</taxon>
        <taxon>Fabales</taxon>
        <taxon>Fabaceae</taxon>
        <taxon>Papilionoideae</taxon>
        <taxon>50 kb inversion clade</taxon>
        <taxon>genistoids sensu lato</taxon>
        <taxon>core genistoids</taxon>
        <taxon>Genisteae</taxon>
        <taxon>Lupinus</taxon>
    </lineage>
</organism>
<dbReference type="GO" id="GO:0016740">
    <property type="term" value="F:transferase activity"/>
    <property type="evidence" value="ECO:0007669"/>
    <property type="project" value="UniProtKB-KW"/>
</dbReference>
<dbReference type="Gene3D" id="3.40.50.2000">
    <property type="entry name" value="Glycogen Phosphorylase B"/>
    <property type="match status" value="1"/>
</dbReference>
<evidence type="ECO:0000313" key="2">
    <source>
        <dbReference type="EMBL" id="KAE9598464.1"/>
    </source>
</evidence>
<comment type="caution">
    <text evidence="2">The sequence shown here is derived from an EMBL/GenBank/DDBJ whole genome shotgun (WGS) entry which is preliminary data.</text>
</comment>
<dbReference type="EMBL" id="WOCE01000015">
    <property type="protein sequence ID" value="KAE9598464.1"/>
    <property type="molecule type" value="Genomic_DNA"/>
</dbReference>
<accession>A0A6A4PBP0</accession>
<name>A0A6A4PBP0_LUPAL</name>
<proteinExistence type="predicted"/>
<dbReference type="Proteomes" id="UP000447434">
    <property type="component" value="Chromosome 15"/>
</dbReference>
<evidence type="ECO:0000313" key="3">
    <source>
        <dbReference type="Proteomes" id="UP000447434"/>
    </source>
</evidence>
<keyword evidence="2" id="KW-0808">Transferase</keyword>